<dbReference type="InterPro" id="IPR028160">
    <property type="entry name" value="Slx9-like"/>
</dbReference>
<evidence type="ECO:0000256" key="4">
    <source>
        <dbReference type="ARBA" id="ARBA00023242"/>
    </source>
</evidence>
<feature type="compositionally biased region" description="Low complexity" evidence="5">
    <location>
        <begin position="12"/>
        <end position="26"/>
    </location>
</feature>
<evidence type="ECO:0000313" key="6">
    <source>
        <dbReference type="EMBL" id="KAF2182539.1"/>
    </source>
</evidence>
<dbReference type="GO" id="GO:0000462">
    <property type="term" value="P:maturation of SSU-rRNA from tricistronic rRNA transcript (SSU-rRNA, 5.8S rRNA, LSU-rRNA)"/>
    <property type="evidence" value="ECO:0007669"/>
    <property type="project" value="InterPro"/>
</dbReference>
<feature type="compositionally biased region" description="Basic residues" evidence="5">
    <location>
        <begin position="1"/>
        <end position="11"/>
    </location>
</feature>
<dbReference type="GO" id="GO:0005730">
    <property type="term" value="C:nucleolus"/>
    <property type="evidence" value="ECO:0007669"/>
    <property type="project" value="UniProtKB-SubCell"/>
</dbReference>
<evidence type="ECO:0000256" key="3">
    <source>
        <dbReference type="ARBA" id="ARBA00021321"/>
    </source>
</evidence>
<accession>A0A6A6DWC3</accession>
<keyword evidence="7" id="KW-1185">Reference proteome</keyword>
<dbReference type="Proteomes" id="UP000800200">
    <property type="component" value="Unassembled WGS sequence"/>
</dbReference>
<dbReference type="GO" id="GO:0030686">
    <property type="term" value="C:90S preribosome"/>
    <property type="evidence" value="ECO:0007669"/>
    <property type="project" value="InterPro"/>
</dbReference>
<dbReference type="OrthoDB" id="5429132at2759"/>
<evidence type="ECO:0000313" key="7">
    <source>
        <dbReference type="Proteomes" id="UP000800200"/>
    </source>
</evidence>
<feature type="region of interest" description="Disordered" evidence="5">
    <location>
        <begin position="1"/>
        <end position="79"/>
    </location>
</feature>
<comment type="similarity">
    <text evidence="2">Belongs to the SLX9 family.</text>
</comment>
<reference evidence="6" key="1">
    <citation type="journal article" date="2020" name="Stud. Mycol.">
        <title>101 Dothideomycetes genomes: a test case for predicting lifestyles and emergence of pathogens.</title>
        <authorList>
            <person name="Haridas S."/>
            <person name="Albert R."/>
            <person name="Binder M."/>
            <person name="Bloem J."/>
            <person name="Labutti K."/>
            <person name="Salamov A."/>
            <person name="Andreopoulos B."/>
            <person name="Baker S."/>
            <person name="Barry K."/>
            <person name="Bills G."/>
            <person name="Bluhm B."/>
            <person name="Cannon C."/>
            <person name="Castanera R."/>
            <person name="Culley D."/>
            <person name="Daum C."/>
            <person name="Ezra D."/>
            <person name="Gonzalez J."/>
            <person name="Henrissat B."/>
            <person name="Kuo A."/>
            <person name="Liang C."/>
            <person name="Lipzen A."/>
            <person name="Lutzoni F."/>
            <person name="Magnuson J."/>
            <person name="Mondo S."/>
            <person name="Nolan M."/>
            <person name="Ohm R."/>
            <person name="Pangilinan J."/>
            <person name="Park H.-J."/>
            <person name="Ramirez L."/>
            <person name="Alfaro M."/>
            <person name="Sun H."/>
            <person name="Tritt A."/>
            <person name="Yoshinaga Y."/>
            <person name="Zwiers L.-H."/>
            <person name="Turgeon B."/>
            <person name="Goodwin S."/>
            <person name="Spatafora J."/>
            <person name="Crous P."/>
            <person name="Grigoriev I."/>
        </authorList>
    </citation>
    <scope>NUCLEOTIDE SEQUENCE</scope>
    <source>
        <strain evidence="6">CBS 207.26</strain>
    </source>
</reference>
<evidence type="ECO:0000256" key="1">
    <source>
        <dbReference type="ARBA" id="ARBA00004604"/>
    </source>
</evidence>
<evidence type="ECO:0000256" key="2">
    <source>
        <dbReference type="ARBA" id="ARBA00011022"/>
    </source>
</evidence>
<name>A0A6A6DWC3_9PEZI</name>
<dbReference type="Pfam" id="PF15341">
    <property type="entry name" value="SLX9"/>
    <property type="match status" value="1"/>
</dbReference>
<protein>
    <recommendedName>
        <fullName evidence="3">Ribosome biogenesis protein SLX9</fullName>
    </recommendedName>
</protein>
<evidence type="ECO:0000256" key="5">
    <source>
        <dbReference type="SAM" id="MobiDB-lite"/>
    </source>
</evidence>
<organism evidence="6 7">
    <name type="scientific">Zopfia rhizophila CBS 207.26</name>
    <dbReference type="NCBI Taxonomy" id="1314779"/>
    <lineage>
        <taxon>Eukaryota</taxon>
        <taxon>Fungi</taxon>
        <taxon>Dikarya</taxon>
        <taxon>Ascomycota</taxon>
        <taxon>Pezizomycotina</taxon>
        <taxon>Dothideomycetes</taxon>
        <taxon>Dothideomycetes incertae sedis</taxon>
        <taxon>Zopfiaceae</taxon>
        <taxon>Zopfia</taxon>
    </lineage>
</organism>
<dbReference type="AlphaFoldDB" id="A0A6A6DWC3"/>
<dbReference type="EMBL" id="ML994647">
    <property type="protein sequence ID" value="KAF2182539.1"/>
    <property type="molecule type" value="Genomic_DNA"/>
</dbReference>
<sequence>MAPIQKKRTSARAKASALAKSSRPAKLPLSVPSSETTETTETALFPSSKKDKRSIKHTTFVSKIEKSSSKTNKRRRPNKQLAANLESLADALPDLDEDEGKNLVVIGQAKIQRKSLKSRPGAMKRKEKLEKMERDRYNKNLVQMAGSSAGAGSGQSTTSLADRWSALKNHVQNTAEKKAEFIKT</sequence>
<keyword evidence="4" id="KW-0539">Nucleus</keyword>
<proteinExistence type="inferred from homology"/>
<dbReference type="GO" id="GO:0030688">
    <property type="term" value="C:preribosome, small subunit precursor"/>
    <property type="evidence" value="ECO:0007669"/>
    <property type="project" value="InterPro"/>
</dbReference>
<gene>
    <name evidence="6" type="ORF">K469DRAFT_690667</name>
</gene>
<comment type="subcellular location">
    <subcellularLocation>
        <location evidence="1">Nucleus</location>
        <location evidence="1">Nucleolus</location>
    </subcellularLocation>
</comment>